<reference evidence="3 4" key="1">
    <citation type="submission" date="2020-05" db="EMBL/GenBank/DDBJ databases">
        <authorList>
            <person name="Campoy J."/>
            <person name="Schneeberger K."/>
            <person name="Spophaly S."/>
        </authorList>
    </citation>
    <scope>NUCLEOTIDE SEQUENCE [LARGE SCALE GENOMIC DNA]</scope>
    <source>
        <strain evidence="3">PruArmRojPasFocal</strain>
    </source>
</reference>
<dbReference type="PANTHER" id="PTHR46353">
    <property type="entry name" value="ZINC FINGER PROTEIN 5"/>
    <property type="match status" value="1"/>
</dbReference>
<protein>
    <recommendedName>
        <fullName evidence="2">C2H2-type domain-containing protein</fullName>
    </recommendedName>
</protein>
<evidence type="ECO:0000313" key="4">
    <source>
        <dbReference type="Proteomes" id="UP000507222"/>
    </source>
</evidence>
<dbReference type="PANTHER" id="PTHR46353:SF5">
    <property type="entry name" value="ZINC FINGER PROTEIN 5"/>
    <property type="match status" value="1"/>
</dbReference>
<keyword evidence="1" id="KW-0863">Zinc-finger</keyword>
<dbReference type="PROSITE" id="PS50157">
    <property type="entry name" value="ZINC_FINGER_C2H2_2"/>
    <property type="match status" value="1"/>
</dbReference>
<keyword evidence="1" id="KW-0479">Metal-binding</keyword>
<dbReference type="SUPFAM" id="SSF57667">
    <property type="entry name" value="beta-beta-alpha zinc fingers"/>
    <property type="match status" value="1"/>
</dbReference>
<sequence>MLNAIMLVTHIGSQLLQQSLFEAFHRTDGLTLFNPYLSAGSCVEKKLRLFGFELSPSKNEDFSINGSAEVDESVNSSNYILYGREVHMNKRASNEKSSTSEADDKKFECQYCFKEFANSQALGGHQNVHKKERMKKKSS</sequence>
<dbReference type="GO" id="GO:0003700">
    <property type="term" value="F:DNA-binding transcription factor activity"/>
    <property type="evidence" value="ECO:0007669"/>
    <property type="project" value="TreeGrafter"/>
</dbReference>
<organism evidence="3 4">
    <name type="scientific">Prunus armeniaca</name>
    <name type="common">Apricot</name>
    <name type="synonym">Armeniaca vulgaris</name>
    <dbReference type="NCBI Taxonomy" id="36596"/>
    <lineage>
        <taxon>Eukaryota</taxon>
        <taxon>Viridiplantae</taxon>
        <taxon>Streptophyta</taxon>
        <taxon>Embryophyta</taxon>
        <taxon>Tracheophyta</taxon>
        <taxon>Spermatophyta</taxon>
        <taxon>Magnoliopsida</taxon>
        <taxon>eudicotyledons</taxon>
        <taxon>Gunneridae</taxon>
        <taxon>Pentapetalae</taxon>
        <taxon>rosids</taxon>
        <taxon>fabids</taxon>
        <taxon>Rosales</taxon>
        <taxon>Rosaceae</taxon>
        <taxon>Amygdaloideae</taxon>
        <taxon>Amygdaleae</taxon>
        <taxon>Prunus</taxon>
    </lineage>
</organism>
<dbReference type="AlphaFoldDB" id="A0A6J5VE09"/>
<dbReference type="GO" id="GO:0000976">
    <property type="term" value="F:transcription cis-regulatory region binding"/>
    <property type="evidence" value="ECO:0007669"/>
    <property type="project" value="TreeGrafter"/>
</dbReference>
<keyword evidence="1" id="KW-0862">Zinc</keyword>
<dbReference type="GO" id="GO:0010090">
    <property type="term" value="P:trichome morphogenesis"/>
    <property type="evidence" value="ECO:0007669"/>
    <property type="project" value="InterPro"/>
</dbReference>
<proteinExistence type="predicted"/>
<dbReference type="GO" id="GO:0008270">
    <property type="term" value="F:zinc ion binding"/>
    <property type="evidence" value="ECO:0007669"/>
    <property type="project" value="UniProtKB-KW"/>
</dbReference>
<dbReference type="GO" id="GO:0005634">
    <property type="term" value="C:nucleus"/>
    <property type="evidence" value="ECO:0007669"/>
    <property type="project" value="TreeGrafter"/>
</dbReference>
<dbReference type="InterPro" id="IPR036236">
    <property type="entry name" value="Znf_C2H2_sf"/>
</dbReference>
<evidence type="ECO:0000313" key="3">
    <source>
        <dbReference type="EMBL" id="CAB4286104.1"/>
    </source>
</evidence>
<gene>
    <name evidence="3" type="ORF">CURHAP_LOCUS42807</name>
</gene>
<dbReference type="Proteomes" id="UP000507222">
    <property type="component" value="Unassembled WGS sequence"/>
</dbReference>
<name>A0A6J5VE09_PRUAR</name>
<dbReference type="PROSITE" id="PS00028">
    <property type="entry name" value="ZINC_FINGER_C2H2_1"/>
    <property type="match status" value="1"/>
</dbReference>
<dbReference type="InterPro" id="IPR013087">
    <property type="entry name" value="Znf_C2H2_type"/>
</dbReference>
<evidence type="ECO:0000259" key="2">
    <source>
        <dbReference type="PROSITE" id="PS50157"/>
    </source>
</evidence>
<accession>A0A6J5VE09</accession>
<dbReference type="GO" id="GO:0009740">
    <property type="term" value="P:gibberellic acid mediated signaling pathway"/>
    <property type="evidence" value="ECO:0007669"/>
    <property type="project" value="TreeGrafter"/>
</dbReference>
<dbReference type="Gene3D" id="3.30.160.60">
    <property type="entry name" value="Classic Zinc Finger"/>
    <property type="match status" value="1"/>
</dbReference>
<dbReference type="EMBL" id="CAEKDK010000007">
    <property type="protein sequence ID" value="CAB4286104.1"/>
    <property type="molecule type" value="Genomic_DNA"/>
</dbReference>
<dbReference type="InterPro" id="IPR044299">
    <property type="entry name" value="GIS3/ZFP5/ZFP6"/>
</dbReference>
<feature type="domain" description="C2H2-type" evidence="2">
    <location>
        <begin position="107"/>
        <end position="134"/>
    </location>
</feature>
<evidence type="ECO:0000256" key="1">
    <source>
        <dbReference type="PROSITE-ProRule" id="PRU00042"/>
    </source>
</evidence>
<dbReference type="GO" id="GO:0009736">
    <property type="term" value="P:cytokinin-activated signaling pathway"/>
    <property type="evidence" value="ECO:0007669"/>
    <property type="project" value="TreeGrafter"/>
</dbReference>